<sequence>MRYSNIKSFKDLTMVRTKIEDNLRSGTKAKFMGRGYQGSTFRSAPSSSKTEDSNLINALDTLVSATLELKPKWAFEPLNMSYADALKKLVKNDFLQLLGPTFEPPVDKRSPRWDATAYCDYHQGKGHDTEECFKLKHAIQDLLDSGKIPKPSRPSNKANPLGNHAIFVGSIPIIDCSHLIILSEPEFNGIWFSDEDDEWPPKVEVNKIDYTAVPRKYGKRRTREERAKAMPILRFSTSLALARRS</sequence>
<protein>
    <submittedName>
        <fullName evidence="1">Uncharacterized protein</fullName>
    </submittedName>
</protein>
<dbReference type="EMBL" id="JBDFQZ010000002">
    <property type="protein sequence ID" value="KAK9749209.1"/>
    <property type="molecule type" value="Genomic_DNA"/>
</dbReference>
<comment type="caution">
    <text evidence="1">The sequence shown here is derived from an EMBL/GenBank/DDBJ whole genome shotgun (WGS) entry which is preliminary data.</text>
</comment>
<dbReference type="Proteomes" id="UP001443914">
    <property type="component" value="Unassembled WGS sequence"/>
</dbReference>
<organism evidence="1 2">
    <name type="scientific">Saponaria officinalis</name>
    <name type="common">Common soapwort</name>
    <name type="synonym">Lychnis saponaria</name>
    <dbReference type="NCBI Taxonomy" id="3572"/>
    <lineage>
        <taxon>Eukaryota</taxon>
        <taxon>Viridiplantae</taxon>
        <taxon>Streptophyta</taxon>
        <taxon>Embryophyta</taxon>
        <taxon>Tracheophyta</taxon>
        <taxon>Spermatophyta</taxon>
        <taxon>Magnoliopsida</taxon>
        <taxon>eudicotyledons</taxon>
        <taxon>Gunneridae</taxon>
        <taxon>Pentapetalae</taxon>
        <taxon>Caryophyllales</taxon>
        <taxon>Caryophyllaceae</taxon>
        <taxon>Caryophylleae</taxon>
        <taxon>Saponaria</taxon>
    </lineage>
</organism>
<keyword evidence="2" id="KW-1185">Reference proteome</keyword>
<evidence type="ECO:0000313" key="2">
    <source>
        <dbReference type="Proteomes" id="UP001443914"/>
    </source>
</evidence>
<evidence type="ECO:0000313" key="1">
    <source>
        <dbReference type="EMBL" id="KAK9749209.1"/>
    </source>
</evidence>
<dbReference type="AlphaFoldDB" id="A0AAW1MKV3"/>
<gene>
    <name evidence="1" type="ORF">RND81_02G109800</name>
</gene>
<reference evidence="1" key="1">
    <citation type="submission" date="2024-03" db="EMBL/GenBank/DDBJ databases">
        <title>WGS assembly of Saponaria officinalis var. Norfolk2.</title>
        <authorList>
            <person name="Jenkins J."/>
            <person name="Shu S."/>
            <person name="Grimwood J."/>
            <person name="Barry K."/>
            <person name="Goodstein D."/>
            <person name="Schmutz J."/>
            <person name="Leebens-Mack J."/>
            <person name="Osbourn A."/>
        </authorList>
    </citation>
    <scope>NUCLEOTIDE SEQUENCE [LARGE SCALE GENOMIC DNA]</scope>
    <source>
        <strain evidence="1">JIC</strain>
    </source>
</reference>
<accession>A0AAW1MKV3</accession>
<name>A0AAW1MKV3_SAPOF</name>
<dbReference type="PANTHER" id="PTHR32108">
    <property type="entry name" value="DNA-DIRECTED RNA POLYMERASE SUBUNIT ALPHA"/>
    <property type="match status" value="1"/>
</dbReference>
<proteinExistence type="predicted"/>